<dbReference type="EMBL" id="JQ844187">
    <property type="protein sequence ID" value="AGS52266.1"/>
    <property type="molecule type" value="Genomic_DNA"/>
</dbReference>
<organism evidence="1">
    <name type="scientific">uncultured bacterium contig00059</name>
    <dbReference type="NCBI Taxonomy" id="1181542"/>
    <lineage>
        <taxon>Bacteria</taxon>
        <taxon>environmental samples</taxon>
    </lineage>
</organism>
<accession>A0A0A6ZH70</accession>
<evidence type="ECO:0000313" key="1">
    <source>
        <dbReference type="EMBL" id="AGS52266.1"/>
    </source>
</evidence>
<name>A0A0A6ZH70_9BACT</name>
<dbReference type="AlphaFoldDB" id="A0A0A6ZH70"/>
<sequence>MEKISQDRGNIGSQVTLKKAHFKQLGGLEGGFVLLEYSSPIYPMVSPLNLIIYIN</sequence>
<proteinExistence type="predicted"/>
<protein>
    <submittedName>
        <fullName evidence="1">Uncharacterized protein</fullName>
    </submittedName>
</protein>
<reference evidence="1" key="1">
    <citation type="journal article" date="2012" name="Enzyme Microb. Technol.">
        <title>Characterization of a novel thermostable ?-glucosidase from a metagenomic library of termite gut.</title>
        <authorList>
            <person name="Wang Q."/>
            <person name="Qian C."/>
            <person name="Zhang X.Z."/>
            <person name="Liu N."/>
            <person name="Yan X."/>
            <person name="Zhou Z."/>
        </authorList>
    </citation>
    <scope>NUCLEOTIDE SEQUENCE</scope>
</reference>